<organism evidence="1">
    <name type="scientific">marine sediment metagenome</name>
    <dbReference type="NCBI Taxonomy" id="412755"/>
    <lineage>
        <taxon>unclassified sequences</taxon>
        <taxon>metagenomes</taxon>
        <taxon>ecological metagenomes</taxon>
    </lineage>
</organism>
<dbReference type="AlphaFoldDB" id="A0A0F9CNP1"/>
<evidence type="ECO:0000313" key="1">
    <source>
        <dbReference type="EMBL" id="KKL07261.1"/>
    </source>
</evidence>
<sequence length="133" mass="14639">MADVTGVTMPVEGAAPSYAYFEDEILVGARPAALRPVRLEGQKVFIPPDQPLAELVGRKGGMPVAEWTDDVSLAAVPRWQLVSYDLSPTDIILHRAEHVFAVGQGENAWLMRLERFLRREAGDMPARLRASGK</sequence>
<reference evidence="1" key="1">
    <citation type="journal article" date="2015" name="Nature">
        <title>Complex archaea that bridge the gap between prokaryotes and eukaryotes.</title>
        <authorList>
            <person name="Spang A."/>
            <person name="Saw J.H."/>
            <person name="Jorgensen S.L."/>
            <person name="Zaremba-Niedzwiedzka K."/>
            <person name="Martijn J."/>
            <person name="Lind A.E."/>
            <person name="van Eijk R."/>
            <person name="Schleper C."/>
            <person name="Guy L."/>
            <person name="Ettema T.J."/>
        </authorList>
    </citation>
    <scope>NUCLEOTIDE SEQUENCE</scope>
</reference>
<name>A0A0F9CNP1_9ZZZZ</name>
<gene>
    <name evidence="1" type="ORF">LCGC14_2587790</name>
</gene>
<protein>
    <submittedName>
        <fullName evidence="1">Uncharacterized protein</fullName>
    </submittedName>
</protein>
<accession>A0A0F9CNP1</accession>
<dbReference type="EMBL" id="LAZR01043360">
    <property type="protein sequence ID" value="KKL07261.1"/>
    <property type="molecule type" value="Genomic_DNA"/>
</dbReference>
<proteinExistence type="predicted"/>
<comment type="caution">
    <text evidence="1">The sequence shown here is derived from an EMBL/GenBank/DDBJ whole genome shotgun (WGS) entry which is preliminary data.</text>
</comment>